<dbReference type="HOGENOM" id="CLU_023880_2_0_1"/>
<reference evidence="8" key="2">
    <citation type="submission" date="2015-01" db="EMBL/GenBank/DDBJ databases">
        <title>Evolutionary Origins and Diversification of the Mycorrhizal Mutualists.</title>
        <authorList>
            <consortium name="DOE Joint Genome Institute"/>
            <consortium name="Mycorrhizal Genomics Consortium"/>
            <person name="Kohler A."/>
            <person name="Kuo A."/>
            <person name="Nagy L.G."/>
            <person name="Floudas D."/>
            <person name="Copeland A."/>
            <person name="Barry K.W."/>
            <person name="Cichocki N."/>
            <person name="Veneault-Fourrey C."/>
            <person name="LaButti K."/>
            <person name="Lindquist E.A."/>
            <person name="Lipzen A."/>
            <person name="Lundell T."/>
            <person name="Morin E."/>
            <person name="Murat C."/>
            <person name="Riley R."/>
            <person name="Ohm R."/>
            <person name="Sun H."/>
            <person name="Tunlid A."/>
            <person name="Henrissat B."/>
            <person name="Grigoriev I.V."/>
            <person name="Hibbett D.S."/>
            <person name="Martin F."/>
        </authorList>
    </citation>
    <scope>NUCLEOTIDE SEQUENCE [LARGE SCALE GENOMIC DNA]</scope>
    <source>
        <strain evidence="8">Zn</strain>
    </source>
</reference>
<dbReference type="AlphaFoldDB" id="A0A0C3D5S5"/>
<dbReference type="PANTHER" id="PTHR47338:SF20">
    <property type="entry name" value="ZN(II)2CYS6 TRANSCRIPTION FACTOR (EUROFUNG)"/>
    <property type="match status" value="1"/>
</dbReference>
<dbReference type="Pfam" id="PF04082">
    <property type="entry name" value="Fungal_trans"/>
    <property type="match status" value="1"/>
</dbReference>
<evidence type="ECO:0000313" key="8">
    <source>
        <dbReference type="Proteomes" id="UP000054321"/>
    </source>
</evidence>
<evidence type="ECO:0000256" key="1">
    <source>
        <dbReference type="ARBA" id="ARBA00004123"/>
    </source>
</evidence>
<dbReference type="Gene3D" id="4.10.240.10">
    <property type="entry name" value="Zn(2)-C6 fungal-type DNA-binding domain"/>
    <property type="match status" value="1"/>
</dbReference>
<gene>
    <name evidence="7" type="ORF">OIDMADRAFT_105644</name>
</gene>
<proteinExistence type="predicted"/>
<evidence type="ECO:0000256" key="2">
    <source>
        <dbReference type="ARBA" id="ARBA00022723"/>
    </source>
</evidence>
<dbReference type="GO" id="GO:0000981">
    <property type="term" value="F:DNA-binding transcription factor activity, RNA polymerase II-specific"/>
    <property type="evidence" value="ECO:0007669"/>
    <property type="project" value="InterPro"/>
</dbReference>
<dbReference type="InterPro" id="IPR001138">
    <property type="entry name" value="Zn2Cys6_DnaBD"/>
</dbReference>
<dbReference type="OrthoDB" id="1274115at2759"/>
<dbReference type="EMBL" id="KN832882">
    <property type="protein sequence ID" value="KIM97257.1"/>
    <property type="molecule type" value="Genomic_DNA"/>
</dbReference>
<dbReference type="InterPro" id="IPR036864">
    <property type="entry name" value="Zn2-C6_fun-type_DNA-bd_sf"/>
</dbReference>
<dbReference type="PANTHER" id="PTHR47338">
    <property type="entry name" value="ZN(II)2CYS6 TRANSCRIPTION FACTOR (EUROFUNG)-RELATED"/>
    <property type="match status" value="1"/>
</dbReference>
<evidence type="ECO:0000256" key="5">
    <source>
        <dbReference type="ARBA" id="ARBA00023242"/>
    </source>
</evidence>
<dbReference type="InterPro" id="IPR007219">
    <property type="entry name" value="XnlR_reg_dom"/>
</dbReference>
<organism evidence="7 8">
    <name type="scientific">Oidiodendron maius (strain Zn)</name>
    <dbReference type="NCBI Taxonomy" id="913774"/>
    <lineage>
        <taxon>Eukaryota</taxon>
        <taxon>Fungi</taxon>
        <taxon>Dikarya</taxon>
        <taxon>Ascomycota</taxon>
        <taxon>Pezizomycotina</taxon>
        <taxon>Leotiomycetes</taxon>
        <taxon>Leotiomycetes incertae sedis</taxon>
        <taxon>Myxotrichaceae</taxon>
        <taxon>Oidiodendron</taxon>
    </lineage>
</organism>
<evidence type="ECO:0000256" key="4">
    <source>
        <dbReference type="ARBA" id="ARBA00023163"/>
    </source>
</evidence>
<keyword evidence="4" id="KW-0804">Transcription</keyword>
<dbReference type="GO" id="GO:0003677">
    <property type="term" value="F:DNA binding"/>
    <property type="evidence" value="ECO:0007669"/>
    <property type="project" value="InterPro"/>
</dbReference>
<dbReference type="GO" id="GO:0006351">
    <property type="term" value="P:DNA-templated transcription"/>
    <property type="evidence" value="ECO:0007669"/>
    <property type="project" value="InterPro"/>
</dbReference>
<keyword evidence="8" id="KW-1185">Reference proteome</keyword>
<reference evidence="7 8" key="1">
    <citation type="submission" date="2014-04" db="EMBL/GenBank/DDBJ databases">
        <authorList>
            <consortium name="DOE Joint Genome Institute"/>
            <person name="Kuo A."/>
            <person name="Martino E."/>
            <person name="Perotto S."/>
            <person name="Kohler A."/>
            <person name="Nagy L.G."/>
            <person name="Floudas D."/>
            <person name="Copeland A."/>
            <person name="Barry K.W."/>
            <person name="Cichocki N."/>
            <person name="Veneault-Fourrey C."/>
            <person name="LaButti K."/>
            <person name="Lindquist E.A."/>
            <person name="Lipzen A."/>
            <person name="Lundell T."/>
            <person name="Morin E."/>
            <person name="Murat C."/>
            <person name="Sun H."/>
            <person name="Tunlid A."/>
            <person name="Henrissat B."/>
            <person name="Grigoriev I.V."/>
            <person name="Hibbett D.S."/>
            <person name="Martin F."/>
            <person name="Nordberg H.P."/>
            <person name="Cantor M.N."/>
            <person name="Hua S.X."/>
        </authorList>
    </citation>
    <scope>NUCLEOTIDE SEQUENCE [LARGE SCALE GENOMIC DNA]</scope>
    <source>
        <strain evidence="7 8">Zn</strain>
    </source>
</reference>
<dbReference type="SUPFAM" id="SSF57701">
    <property type="entry name" value="Zn2/Cys6 DNA-binding domain"/>
    <property type="match status" value="1"/>
</dbReference>
<keyword evidence="5" id="KW-0539">Nucleus</keyword>
<evidence type="ECO:0000313" key="7">
    <source>
        <dbReference type="EMBL" id="KIM97257.1"/>
    </source>
</evidence>
<evidence type="ECO:0000256" key="3">
    <source>
        <dbReference type="ARBA" id="ARBA00023015"/>
    </source>
</evidence>
<keyword evidence="3" id="KW-0805">Transcription regulation</keyword>
<protein>
    <recommendedName>
        <fullName evidence="6">Zn(2)-C6 fungal-type domain-containing protein</fullName>
    </recommendedName>
</protein>
<dbReference type="PROSITE" id="PS50048">
    <property type="entry name" value="ZN2_CY6_FUNGAL_2"/>
    <property type="match status" value="1"/>
</dbReference>
<sequence length="467" mass="52398">MELPLDRPRFACAACKRLKKRCDRREPRCTYCLRSANRGISPPSETASRQFEDDTTHFPAVYFLNSDLFQRSIGQLSSPPVTLAPELQSFVRNKSNMRDHATSYFTKIHPWIPFISKRVFYEGVLSSFMPTPAEHVLLLAAVKLVTTSPTTQDARSMIYKHIKAMFTELEVIGQLTLKTLQALTLLALYELGHAVYPAAYLTIGLCARYGIALGLDETVRGIMQSSWNMIDLEEKRRTWWAIVILDRFVHLGCPEKTPVTAEPTADSVLPMDDQLWDTNTSESVHTLSSPPTPTMGRFGLTVQAGILLGKALRNLRDSCSMPQGPSRTLQDDEAEVLENTIFALAKVSSEEARARGIGICGLTKMCYRQSNAEEKDLYIASQMVHIGTLNDTLTYPGTQEEVSPFLLDAVYRSAIIYMQEYVSTGSQDLLRGINEFRSALEKINGRWKAAGIYLQLLEAHDTTNILR</sequence>
<dbReference type="Proteomes" id="UP000054321">
    <property type="component" value="Unassembled WGS sequence"/>
</dbReference>
<dbReference type="GO" id="GO:0008270">
    <property type="term" value="F:zinc ion binding"/>
    <property type="evidence" value="ECO:0007669"/>
    <property type="project" value="InterPro"/>
</dbReference>
<dbReference type="InParanoid" id="A0A0C3D5S5"/>
<dbReference type="GO" id="GO:0005634">
    <property type="term" value="C:nucleus"/>
    <property type="evidence" value="ECO:0007669"/>
    <property type="project" value="UniProtKB-SubCell"/>
</dbReference>
<evidence type="ECO:0000259" key="6">
    <source>
        <dbReference type="PROSITE" id="PS50048"/>
    </source>
</evidence>
<dbReference type="CDD" id="cd00067">
    <property type="entry name" value="GAL4"/>
    <property type="match status" value="1"/>
</dbReference>
<accession>A0A0C3D5S5</accession>
<feature type="domain" description="Zn(2)-C6 fungal-type" evidence="6">
    <location>
        <begin position="11"/>
        <end position="34"/>
    </location>
</feature>
<keyword evidence="2" id="KW-0479">Metal-binding</keyword>
<name>A0A0C3D5S5_OIDMZ</name>
<dbReference type="InterPro" id="IPR050815">
    <property type="entry name" value="TF_fung"/>
</dbReference>
<comment type="subcellular location">
    <subcellularLocation>
        <location evidence="1">Nucleus</location>
    </subcellularLocation>
</comment>
<dbReference type="CDD" id="cd12148">
    <property type="entry name" value="fungal_TF_MHR"/>
    <property type="match status" value="1"/>
</dbReference>